<dbReference type="GO" id="GO:0003743">
    <property type="term" value="F:translation initiation factor activity"/>
    <property type="evidence" value="ECO:0007669"/>
    <property type="project" value="InterPro"/>
</dbReference>
<accession>A0A4V3XFL1</accession>
<name>A0A4V3XFL1_9APHY</name>
<dbReference type="PROSITE" id="PS50296">
    <property type="entry name" value="SUI1"/>
    <property type="match status" value="1"/>
</dbReference>
<dbReference type="InterPro" id="IPR039757">
    <property type="entry name" value="EIF2D"/>
</dbReference>
<organism evidence="4 5">
    <name type="scientific">Antrodiella citrinella</name>
    <dbReference type="NCBI Taxonomy" id="2447956"/>
    <lineage>
        <taxon>Eukaryota</taxon>
        <taxon>Fungi</taxon>
        <taxon>Dikarya</taxon>
        <taxon>Basidiomycota</taxon>
        <taxon>Agaricomycotina</taxon>
        <taxon>Agaricomycetes</taxon>
        <taxon>Polyporales</taxon>
        <taxon>Steccherinaceae</taxon>
        <taxon>Antrodiella</taxon>
    </lineage>
</organism>
<dbReference type="InterPro" id="IPR001950">
    <property type="entry name" value="SUI1"/>
</dbReference>
<dbReference type="InterPro" id="IPR039759">
    <property type="entry name" value="eIF2D_SUI1"/>
</dbReference>
<dbReference type="InterPro" id="IPR003121">
    <property type="entry name" value="SWIB_MDM2_domain"/>
</dbReference>
<dbReference type="EMBL" id="SGPM01000617">
    <property type="protein sequence ID" value="THH17973.1"/>
    <property type="molecule type" value="Genomic_DNA"/>
</dbReference>
<evidence type="ECO:0000259" key="2">
    <source>
        <dbReference type="PROSITE" id="PS50296"/>
    </source>
</evidence>
<dbReference type="PANTHER" id="PTHR12217:SF4">
    <property type="entry name" value="EUKARYOTIC TRANSLATION INITIATION FACTOR 2D"/>
    <property type="match status" value="1"/>
</dbReference>
<proteinExistence type="predicted"/>
<dbReference type="SUPFAM" id="SSF55159">
    <property type="entry name" value="eIF1-like"/>
    <property type="match status" value="1"/>
</dbReference>
<evidence type="ECO:0000259" key="3">
    <source>
        <dbReference type="PROSITE" id="PS51925"/>
    </source>
</evidence>
<dbReference type="GO" id="GO:0001731">
    <property type="term" value="P:formation of translation preinitiation complex"/>
    <property type="evidence" value="ECO:0007669"/>
    <property type="project" value="InterPro"/>
</dbReference>
<gene>
    <name evidence="4" type="ORF">EUX98_g9030</name>
</gene>
<feature type="domain" description="DM2" evidence="3">
    <location>
        <begin position="350"/>
        <end position="435"/>
    </location>
</feature>
<feature type="compositionally biased region" description="Basic and acidic residues" evidence="1">
    <location>
        <begin position="322"/>
        <end position="344"/>
    </location>
</feature>
<dbReference type="PANTHER" id="PTHR12217">
    <property type="entry name" value="EUKARYOTIC TRANSLATION INITIATION FACTOR 2D"/>
    <property type="match status" value="1"/>
</dbReference>
<dbReference type="InterPro" id="IPR057429">
    <property type="entry name" value="WH_eIF2D"/>
</dbReference>
<sequence length="550" mass="60250">MFKKPLSDLKTSAPLRSSDRRKLKQRIIDTHALTPEIGELLVPDGLLAQKFSTHLDEPGQVIQHTPSLHPNQLVAITQYHSPLPSTNPANPTPRIGPPLAVGHSVVSSDQLRGGSNGGGEEGKGKAVLVLHAWKDHLWNVGIGRKMEVPEPRLVGLQEAVEEDEDEDEDEGEDEEKEKATEDGPTESINTEPVSTQPATETVPAKSTLTPEDVSSYLRSALLQALSTTLRSAPPSAFPILASTFWTTHILPARPAQAPGTNGLADASAIDIRHSTYKSVKVFLKACAKEGLIKLKETRGDVMITDHPSVSEHRPHKTIASVEAKREKAEERERQEKEAEEKKKGEIQVTELWKPFETTVGMFVSVGKSSQDLYTATDIGDIFNAYVTEKGLINAREQQYINVGEDAALSSATSVKNEERPEFLKREEALQRVRDSMQSWHRVSVEGGDIITKKGAVKPIKVTAKIRQGRKTATLVTGFESFFLQADEFADELEKVCASSTSVSPLPGKASSDMEVMVQGKQTKAVTDFLMARGVPKKWIEVADLSNAKKK</sequence>
<reference evidence="4 5" key="1">
    <citation type="submission" date="2019-02" db="EMBL/GenBank/DDBJ databases">
        <title>Genome sequencing of the rare red list fungi Antrodiella citrinella (Flaviporus citrinellus).</title>
        <authorList>
            <person name="Buettner E."/>
            <person name="Kellner H."/>
        </authorList>
    </citation>
    <scope>NUCLEOTIDE SEQUENCE [LARGE SCALE GENOMIC DNA]</scope>
    <source>
        <strain evidence="4 5">DSM 108506</strain>
    </source>
</reference>
<dbReference type="AlphaFoldDB" id="A0A4V3XFL1"/>
<dbReference type="InterPro" id="IPR036877">
    <property type="entry name" value="SUI1_dom_sf"/>
</dbReference>
<feature type="region of interest" description="Disordered" evidence="1">
    <location>
        <begin position="1"/>
        <end position="21"/>
    </location>
</feature>
<dbReference type="PROSITE" id="PS51925">
    <property type="entry name" value="SWIB_MDM2"/>
    <property type="match status" value="1"/>
</dbReference>
<evidence type="ECO:0000256" key="1">
    <source>
        <dbReference type="SAM" id="MobiDB-lite"/>
    </source>
</evidence>
<dbReference type="Proteomes" id="UP000308730">
    <property type="component" value="Unassembled WGS sequence"/>
</dbReference>
<dbReference type="CDD" id="cd11608">
    <property type="entry name" value="eIF2D_C"/>
    <property type="match status" value="1"/>
</dbReference>
<feature type="compositionally biased region" description="Polar residues" evidence="1">
    <location>
        <begin position="186"/>
        <end position="209"/>
    </location>
</feature>
<dbReference type="Pfam" id="PF25304">
    <property type="entry name" value="WHD_eIF2D"/>
    <property type="match status" value="1"/>
</dbReference>
<dbReference type="Gene3D" id="3.30.780.10">
    <property type="entry name" value="SUI1-like domain"/>
    <property type="match status" value="1"/>
</dbReference>
<evidence type="ECO:0000313" key="4">
    <source>
        <dbReference type="EMBL" id="THH17973.1"/>
    </source>
</evidence>
<feature type="compositionally biased region" description="Acidic residues" evidence="1">
    <location>
        <begin position="159"/>
        <end position="175"/>
    </location>
</feature>
<dbReference type="Gene3D" id="3.10.400.20">
    <property type="match status" value="2"/>
</dbReference>
<dbReference type="FunFam" id="3.30.780.10:FF:000008">
    <property type="entry name" value="eukaryotic translation initiation factor 2D"/>
    <property type="match status" value="1"/>
</dbReference>
<dbReference type="Pfam" id="PF01253">
    <property type="entry name" value="SUI1"/>
    <property type="match status" value="1"/>
</dbReference>
<keyword evidence="5" id="KW-1185">Reference proteome</keyword>
<evidence type="ECO:0000313" key="5">
    <source>
        <dbReference type="Proteomes" id="UP000308730"/>
    </source>
</evidence>
<dbReference type="OrthoDB" id="199771at2759"/>
<feature type="region of interest" description="Disordered" evidence="1">
    <location>
        <begin position="305"/>
        <end position="344"/>
    </location>
</feature>
<feature type="domain" description="SUI1" evidence="2">
    <location>
        <begin position="459"/>
        <end position="533"/>
    </location>
</feature>
<comment type="caution">
    <text evidence="4">The sequence shown here is derived from an EMBL/GenBank/DDBJ whole genome shotgun (WGS) entry which is preliminary data.</text>
</comment>
<feature type="region of interest" description="Disordered" evidence="1">
    <location>
        <begin position="157"/>
        <end position="209"/>
    </location>
</feature>
<protein>
    <submittedName>
        <fullName evidence="4">Uncharacterized protein</fullName>
    </submittedName>
</protein>